<evidence type="ECO:0000313" key="2">
    <source>
        <dbReference type="Proteomes" id="UP001139344"/>
    </source>
</evidence>
<protein>
    <recommendedName>
        <fullName evidence="3">Thiol:disulfide interchange protein DsbD N-terminal domain-containing protein</fullName>
    </recommendedName>
</protein>
<dbReference type="RefSeq" id="WP_240097446.1">
    <property type="nucleotide sequence ID" value="NZ_JAJSON010000016.1"/>
</dbReference>
<gene>
    <name evidence="1" type="ORF">LU635_06660</name>
</gene>
<sequence>MKYFNLLFFAIIFSFTPLQDEFVIFQAEETEVKKSQEEYRISLPFKIIDGYYIQAETDVPENIISTQVSFKENDFYQITHHAFSSEGEQTIYLDTTAHNVLSGRFEIVVFLKLKDKALNRTKKLRGEVLYQACNTRQCFYPRNLSFEIEFI</sequence>
<keyword evidence="2" id="KW-1185">Reference proteome</keyword>
<proteinExistence type="predicted"/>
<accession>A0A9X1UW79</accession>
<name>A0A9X1UW79_9FLAO</name>
<evidence type="ECO:0000313" key="1">
    <source>
        <dbReference type="EMBL" id="MCG9971316.1"/>
    </source>
</evidence>
<reference evidence="1" key="1">
    <citation type="submission" date="2021-12" db="EMBL/GenBank/DDBJ databases">
        <title>Description of Gramella crocea sp. nov., a new bacterium isolated from activated sludge.</title>
        <authorList>
            <person name="Zhang X."/>
        </authorList>
    </citation>
    <scope>NUCLEOTIDE SEQUENCE</scope>
    <source>
        <strain evidence="1">YB25</strain>
    </source>
</reference>
<organism evidence="1 2">
    <name type="scientific">Christiangramia crocea</name>
    <dbReference type="NCBI Taxonomy" id="2904124"/>
    <lineage>
        <taxon>Bacteria</taxon>
        <taxon>Pseudomonadati</taxon>
        <taxon>Bacteroidota</taxon>
        <taxon>Flavobacteriia</taxon>
        <taxon>Flavobacteriales</taxon>
        <taxon>Flavobacteriaceae</taxon>
        <taxon>Christiangramia</taxon>
    </lineage>
</organism>
<dbReference type="AlphaFoldDB" id="A0A9X1UW79"/>
<evidence type="ECO:0008006" key="3">
    <source>
        <dbReference type="Google" id="ProtNLM"/>
    </source>
</evidence>
<dbReference type="Proteomes" id="UP001139344">
    <property type="component" value="Unassembled WGS sequence"/>
</dbReference>
<comment type="caution">
    <text evidence="1">The sequence shown here is derived from an EMBL/GenBank/DDBJ whole genome shotgun (WGS) entry which is preliminary data.</text>
</comment>
<dbReference type="EMBL" id="JAJSON010000016">
    <property type="protein sequence ID" value="MCG9971316.1"/>
    <property type="molecule type" value="Genomic_DNA"/>
</dbReference>